<feature type="transmembrane region" description="Helical" evidence="7">
    <location>
        <begin position="100"/>
        <end position="123"/>
    </location>
</feature>
<dbReference type="PROSITE" id="PS50928">
    <property type="entry name" value="ABC_TM1"/>
    <property type="match status" value="1"/>
</dbReference>
<dbReference type="InterPro" id="IPR000515">
    <property type="entry name" value="MetI-like"/>
</dbReference>
<dbReference type="SUPFAM" id="SSF161098">
    <property type="entry name" value="MetI-like"/>
    <property type="match status" value="1"/>
</dbReference>
<dbReference type="InterPro" id="IPR035906">
    <property type="entry name" value="MetI-like_sf"/>
</dbReference>
<keyword evidence="3" id="KW-1003">Cell membrane</keyword>
<protein>
    <submittedName>
        <fullName evidence="9">Binding-protein-dependent transport systems inner membrane component</fullName>
    </submittedName>
</protein>
<dbReference type="PANTHER" id="PTHR43163">
    <property type="entry name" value="DIPEPTIDE TRANSPORT SYSTEM PERMEASE PROTEIN DPPB-RELATED"/>
    <property type="match status" value="1"/>
</dbReference>
<dbReference type="PANTHER" id="PTHR43163:SF6">
    <property type="entry name" value="DIPEPTIDE TRANSPORT SYSTEM PERMEASE PROTEIN DPPB-RELATED"/>
    <property type="match status" value="1"/>
</dbReference>
<evidence type="ECO:0000256" key="2">
    <source>
        <dbReference type="ARBA" id="ARBA00022448"/>
    </source>
</evidence>
<feature type="transmembrane region" description="Helical" evidence="7">
    <location>
        <begin position="229"/>
        <end position="254"/>
    </location>
</feature>
<evidence type="ECO:0000256" key="3">
    <source>
        <dbReference type="ARBA" id="ARBA00022475"/>
    </source>
</evidence>
<feature type="domain" description="ABC transmembrane type-1" evidence="8">
    <location>
        <begin position="96"/>
        <end position="297"/>
    </location>
</feature>
<keyword evidence="10" id="KW-1185">Reference proteome</keyword>
<evidence type="ECO:0000256" key="7">
    <source>
        <dbReference type="RuleBase" id="RU363032"/>
    </source>
</evidence>
<dbReference type="KEGG" id="rca:Rcas_3846"/>
<dbReference type="Gene3D" id="1.10.3720.10">
    <property type="entry name" value="MetI-like"/>
    <property type="match status" value="1"/>
</dbReference>
<gene>
    <name evidence="9" type="ordered locus">Rcas_3846</name>
</gene>
<reference evidence="9 10" key="1">
    <citation type="submission" date="2007-08" db="EMBL/GenBank/DDBJ databases">
        <title>Complete sequence of Roseiflexus castenholzii DSM 13941.</title>
        <authorList>
            <consortium name="US DOE Joint Genome Institute"/>
            <person name="Copeland A."/>
            <person name="Lucas S."/>
            <person name="Lapidus A."/>
            <person name="Barry K."/>
            <person name="Glavina del Rio T."/>
            <person name="Dalin E."/>
            <person name="Tice H."/>
            <person name="Pitluck S."/>
            <person name="Thompson L.S."/>
            <person name="Brettin T."/>
            <person name="Bruce D."/>
            <person name="Detter J.C."/>
            <person name="Han C."/>
            <person name="Tapia R."/>
            <person name="Schmutz J."/>
            <person name="Larimer F."/>
            <person name="Land M."/>
            <person name="Hauser L."/>
            <person name="Kyrpides N."/>
            <person name="Mikhailova N."/>
            <person name="Bryant D.A."/>
            <person name="Hanada S."/>
            <person name="Tsukatani Y."/>
            <person name="Richardson P."/>
        </authorList>
    </citation>
    <scope>NUCLEOTIDE SEQUENCE [LARGE SCALE GENOMIC DNA]</scope>
    <source>
        <strain evidence="10">DSM 13941 / HLO8</strain>
    </source>
</reference>
<evidence type="ECO:0000256" key="4">
    <source>
        <dbReference type="ARBA" id="ARBA00022692"/>
    </source>
</evidence>
<comment type="subcellular location">
    <subcellularLocation>
        <location evidence="1 7">Cell membrane</location>
        <topology evidence="1 7">Multi-pass membrane protein</topology>
    </subcellularLocation>
</comment>
<accession>A7NQN7</accession>
<name>A7NQN7_ROSCS</name>
<keyword evidence="2 7" id="KW-0813">Transport</keyword>
<dbReference type="RefSeq" id="WP_012122306.1">
    <property type="nucleotide sequence ID" value="NC_009767.1"/>
</dbReference>
<comment type="similarity">
    <text evidence="7">Belongs to the binding-protein-dependent transport system permease family.</text>
</comment>
<keyword evidence="5 7" id="KW-1133">Transmembrane helix</keyword>
<dbReference type="Pfam" id="PF00528">
    <property type="entry name" value="BPD_transp_1"/>
    <property type="match status" value="1"/>
</dbReference>
<evidence type="ECO:0000259" key="8">
    <source>
        <dbReference type="PROSITE" id="PS50928"/>
    </source>
</evidence>
<dbReference type="InterPro" id="IPR045621">
    <property type="entry name" value="BPD_transp_1_N"/>
</dbReference>
<dbReference type="HOGENOM" id="CLU_036879_0_0_0"/>
<dbReference type="EMBL" id="CP000804">
    <property type="protein sequence ID" value="ABU59883.1"/>
    <property type="molecule type" value="Genomic_DNA"/>
</dbReference>
<dbReference type="CDD" id="cd06261">
    <property type="entry name" value="TM_PBP2"/>
    <property type="match status" value="1"/>
</dbReference>
<evidence type="ECO:0000256" key="6">
    <source>
        <dbReference type="ARBA" id="ARBA00023136"/>
    </source>
</evidence>
<evidence type="ECO:0000313" key="10">
    <source>
        <dbReference type="Proteomes" id="UP000000263"/>
    </source>
</evidence>
<keyword evidence="6 7" id="KW-0472">Membrane</keyword>
<keyword evidence="4 7" id="KW-0812">Transmembrane</keyword>
<evidence type="ECO:0000256" key="1">
    <source>
        <dbReference type="ARBA" id="ARBA00004651"/>
    </source>
</evidence>
<proteinExistence type="inferred from homology"/>
<dbReference type="STRING" id="383372.Rcas_3846"/>
<feature type="transmembrane region" description="Helical" evidence="7">
    <location>
        <begin position="9"/>
        <end position="30"/>
    </location>
</feature>
<feature type="transmembrane region" description="Helical" evidence="7">
    <location>
        <begin position="274"/>
        <end position="300"/>
    </location>
</feature>
<dbReference type="AlphaFoldDB" id="A7NQN7"/>
<dbReference type="eggNOG" id="COG0601">
    <property type="taxonomic scope" value="Bacteria"/>
</dbReference>
<evidence type="ECO:0000256" key="5">
    <source>
        <dbReference type="ARBA" id="ARBA00022989"/>
    </source>
</evidence>
<organism evidence="9 10">
    <name type="scientific">Roseiflexus castenholzii (strain DSM 13941 / HLO8)</name>
    <dbReference type="NCBI Taxonomy" id="383372"/>
    <lineage>
        <taxon>Bacteria</taxon>
        <taxon>Bacillati</taxon>
        <taxon>Chloroflexota</taxon>
        <taxon>Chloroflexia</taxon>
        <taxon>Chloroflexales</taxon>
        <taxon>Roseiflexineae</taxon>
        <taxon>Roseiflexaceae</taxon>
        <taxon>Roseiflexus</taxon>
    </lineage>
</organism>
<dbReference type="OrthoDB" id="9772184at2"/>
<evidence type="ECO:0000313" key="9">
    <source>
        <dbReference type="EMBL" id="ABU59883.1"/>
    </source>
</evidence>
<dbReference type="Pfam" id="PF19300">
    <property type="entry name" value="BPD_transp_1_N"/>
    <property type="match status" value="1"/>
</dbReference>
<sequence>MSAYLIQRVLLTIPILLGIVILTFFLVHLIPGDAVSAMQGQLKMSAQQMEQMREALGLNDPLHVQLGRYLMRLAQGDLGRSLFGNQPVALLIASNIGATIQLTVAAMAIAIALGAPLGILAAVKRGTLWDVAAVVLAMIGVSIPSFWLGLMMIQLFAVTLGWLPIIEERSARGLIMPAAALGLAEAAIIVRLTRATMVEILNADYVRTARAKGLFDSVVLWRHALRNGLLPLITMIGMQFGTLLGGAVVIENVFARQGLGTLVTQAVINRDFPVVQGCVLVAATMYVLVNLAVDVFYTVVDPRIRYS</sequence>
<feature type="transmembrane region" description="Helical" evidence="7">
    <location>
        <begin position="135"/>
        <end position="162"/>
    </location>
</feature>
<dbReference type="Proteomes" id="UP000000263">
    <property type="component" value="Chromosome"/>
</dbReference>
<feature type="transmembrane region" description="Helical" evidence="7">
    <location>
        <begin position="174"/>
        <end position="192"/>
    </location>
</feature>
<dbReference type="GO" id="GO:0005886">
    <property type="term" value="C:plasma membrane"/>
    <property type="evidence" value="ECO:0007669"/>
    <property type="project" value="UniProtKB-SubCell"/>
</dbReference>
<dbReference type="GO" id="GO:0055085">
    <property type="term" value="P:transmembrane transport"/>
    <property type="evidence" value="ECO:0007669"/>
    <property type="project" value="InterPro"/>
</dbReference>